<protein>
    <recommendedName>
        <fullName evidence="3">Protein required for attachment to host cells</fullName>
    </recommendedName>
</protein>
<feature type="compositionally biased region" description="Basic and acidic residues" evidence="1">
    <location>
        <begin position="46"/>
        <end position="57"/>
    </location>
</feature>
<gene>
    <name evidence="2" type="ORF">KBTEX_03235</name>
</gene>
<feature type="region of interest" description="Disordered" evidence="1">
    <location>
        <begin position="152"/>
        <end position="171"/>
    </location>
</feature>
<accession>A0A5B8RFU7</accession>
<dbReference type="InterPro" id="IPR019291">
    <property type="entry name" value="Host_attachment_protein"/>
</dbReference>
<evidence type="ECO:0000256" key="1">
    <source>
        <dbReference type="SAM" id="MobiDB-lite"/>
    </source>
</evidence>
<evidence type="ECO:0008006" key="3">
    <source>
        <dbReference type="Google" id="ProtNLM"/>
    </source>
</evidence>
<reference evidence="2" key="1">
    <citation type="submission" date="2019-06" db="EMBL/GenBank/DDBJ databases">
        <authorList>
            <person name="Murdoch R.W."/>
            <person name="Fathepure B."/>
        </authorList>
    </citation>
    <scope>NUCLEOTIDE SEQUENCE</scope>
</reference>
<proteinExistence type="predicted"/>
<sequence>MTKTCVVVAEGARARFFTLEHAEVPELDGGPDLVERNTLINPRHRAHDEHVYSDGRSGRNRGPSGQAVTYDEHRDGFDAELEGRFAREIVTELRTLLENTGAERVILCAEKRMLGFVRQALNGSTPEGARIVEVPKDLTRLSARQLHARLTEDGLLPARRSGGNGARPGAG</sequence>
<feature type="region of interest" description="Disordered" evidence="1">
    <location>
        <begin position="41"/>
        <end position="67"/>
    </location>
</feature>
<dbReference type="AlphaFoldDB" id="A0A5B8RFU7"/>
<feature type="compositionally biased region" description="Gly residues" evidence="1">
    <location>
        <begin position="162"/>
        <end position="171"/>
    </location>
</feature>
<name>A0A5B8RFU7_9ZZZZ</name>
<organism evidence="2">
    <name type="scientific">uncultured organism</name>
    <dbReference type="NCBI Taxonomy" id="155900"/>
    <lineage>
        <taxon>unclassified sequences</taxon>
        <taxon>environmental samples</taxon>
    </lineage>
</organism>
<dbReference type="Pfam" id="PF10116">
    <property type="entry name" value="Host_attach"/>
    <property type="match status" value="1"/>
</dbReference>
<dbReference type="EMBL" id="MN079181">
    <property type="protein sequence ID" value="QEA06893.1"/>
    <property type="molecule type" value="Genomic_DNA"/>
</dbReference>
<evidence type="ECO:0000313" key="2">
    <source>
        <dbReference type="EMBL" id="QEA06893.1"/>
    </source>
</evidence>